<evidence type="ECO:0000313" key="1">
    <source>
        <dbReference type="EnsemblPlants" id="Kaladp0027s0022.1.v1.1.CDS.1"/>
    </source>
</evidence>
<accession>A0A7N0T8X5</accession>
<dbReference type="EnsemblPlants" id="Kaladp0027s0022.1.v1.1">
    <property type="protein sequence ID" value="Kaladp0027s0022.1.v1.1.CDS.1"/>
    <property type="gene ID" value="Kaladp0027s0022.v1.1"/>
</dbReference>
<proteinExistence type="predicted"/>
<organism evidence="1 2">
    <name type="scientific">Kalanchoe fedtschenkoi</name>
    <name type="common">Lavender scallops</name>
    <name type="synonym">South American air plant</name>
    <dbReference type="NCBI Taxonomy" id="63787"/>
    <lineage>
        <taxon>Eukaryota</taxon>
        <taxon>Viridiplantae</taxon>
        <taxon>Streptophyta</taxon>
        <taxon>Embryophyta</taxon>
        <taxon>Tracheophyta</taxon>
        <taxon>Spermatophyta</taxon>
        <taxon>Magnoliopsida</taxon>
        <taxon>eudicotyledons</taxon>
        <taxon>Gunneridae</taxon>
        <taxon>Pentapetalae</taxon>
        <taxon>Saxifragales</taxon>
        <taxon>Crassulaceae</taxon>
        <taxon>Kalanchoe</taxon>
    </lineage>
</organism>
<evidence type="ECO:0000313" key="2">
    <source>
        <dbReference type="Proteomes" id="UP000594263"/>
    </source>
</evidence>
<keyword evidence="2" id="KW-1185">Reference proteome</keyword>
<protein>
    <submittedName>
        <fullName evidence="1">Uncharacterized protein</fullName>
    </submittedName>
</protein>
<dbReference type="Gramene" id="Kaladp0027s0022.1.v1.1">
    <property type="protein sequence ID" value="Kaladp0027s0022.1.v1.1.CDS.1"/>
    <property type="gene ID" value="Kaladp0027s0022.v1.1"/>
</dbReference>
<name>A0A7N0T8X5_KALFE</name>
<reference evidence="1" key="1">
    <citation type="submission" date="2021-01" db="UniProtKB">
        <authorList>
            <consortium name="EnsemblPlants"/>
        </authorList>
    </citation>
    <scope>IDENTIFICATION</scope>
</reference>
<dbReference type="AlphaFoldDB" id="A0A7N0T8X5"/>
<dbReference type="Proteomes" id="UP000594263">
    <property type="component" value="Unplaced"/>
</dbReference>
<dbReference type="PANTHER" id="PTHR33168">
    <property type="entry name" value="STRESS INDUCED PROTEIN-RELATED"/>
    <property type="match status" value="1"/>
</dbReference>
<sequence>MADRTMNQTLRSALSSLAWCFRRGDRESNSPTKNTEIVPSSSSGWLMSSAEMLPQKWRNLMWRGRRGGGTADFRYDPLSYAMNFEDEKGGGGVDESSSSLGFRNMGFVARLPPSPLPEANGSSGIERS</sequence>